<dbReference type="Gene3D" id="3.40.50.10320">
    <property type="entry name" value="LmbE-like"/>
    <property type="match status" value="1"/>
</dbReference>
<proteinExistence type="predicted"/>
<keyword evidence="1" id="KW-0378">Hydrolase</keyword>
<dbReference type="InterPro" id="IPR024078">
    <property type="entry name" value="LmbE-like_dom_sf"/>
</dbReference>
<evidence type="ECO:0000313" key="1">
    <source>
        <dbReference type="EMBL" id="MFD2567778.1"/>
    </source>
</evidence>
<dbReference type="GO" id="GO:0016787">
    <property type="term" value="F:hydrolase activity"/>
    <property type="evidence" value="ECO:0007669"/>
    <property type="project" value="UniProtKB-KW"/>
</dbReference>
<name>A0ABW5LUR4_9FLAO</name>
<accession>A0ABW5LUR4</accession>
<evidence type="ECO:0000313" key="2">
    <source>
        <dbReference type="Proteomes" id="UP001597508"/>
    </source>
</evidence>
<protein>
    <submittedName>
        <fullName evidence="1">PIG-L deacetylase family protein</fullName>
        <ecNumber evidence="1">3.5.1.-</ecNumber>
    </submittedName>
</protein>
<organism evidence="1 2">
    <name type="scientific">Pseudotenacibaculum haliotis</name>
    <dbReference type="NCBI Taxonomy" id="1862138"/>
    <lineage>
        <taxon>Bacteria</taxon>
        <taxon>Pseudomonadati</taxon>
        <taxon>Bacteroidota</taxon>
        <taxon>Flavobacteriia</taxon>
        <taxon>Flavobacteriales</taxon>
        <taxon>Flavobacteriaceae</taxon>
        <taxon>Pseudotenacibaculum</taxon>
    </lineage>
</organism>
<dbReference type="SUPFAM" id="SSF102588">
    <property type="entry name" value="LmbE-like"/>
    <property type="match status" value="1"/>
</dbReference>
<comment type="caution">
    <text evidence="1">The sequence shown here is derived from an EMBL/GenBank/DDBJ whole genome shotgun (WGS) entry which is preliminary data.</text>
</comment>
<dbReference type="Proteomes" id="UP001597508">
    <property type="component" value="Unassembled WGS sequence"/>
</dbReference>
<reference evidence="2" key="1">
    <citation type="journal article" date="2019" name="Int. J. Syst. Evol. Microbiol.">
        <title>The Global Catalogue of Microorganisms (GCM) 10K type strain sequencing project: providing services to taxonomists for standard genome sequencing and annotation.</title>
        <authorList>
            <consortium name="The Broad Institute Genomics Platform"/>
            <consortium name="The Broad Institute Genome Sequencing Center for Infectious Disease"/>
            <person name="Wu L."/>
            <person name="Ma J."/>
        </authorList>
    </citation>
    <scope>NUCLEOTIDE SEQUENCE [LARGE SCALE GENOMIC DNA]</scope>
    <source>
        <strain evidence="2">KCTC 52127</strain>
    </source>
</reference>
<gene>
    <name evidence="1" type="ORF">ACFSRZ_10370</name>
</gene>
<sequence>MEIKNKVILAIAPHLDDIELGLGATIHKLSKDNTIHYLGLSMPPLVEKDVFMKEFWESCKHLKLSKERMVLKDYNPRDLFKDRMDILQLFYDTNKAIKPDIVFVPNSKDIHQSHQVAYQEARRAFKYSTILGYELPWNSMTFDMDVFIEISKEDVKAKQASINSFETQKHRMFFSNDIITDLAKLRGKQIGKDFAECFELTRIII</sequence>
<dbReference type="EC" id="3.5.1.-" evidence="1"/>
<dbReference type="InterPro" id="IPR003737">
    <property type="entry name" value="GlcNAc_PI_deacetylase-related"/>
</dbReference>
<keyword evidence="2" id="KW-1185">Reference proteome</keyword>
<dbReference type="RefSeq" id="WP_379666484.1">
    <property type="nucleotide sequence ID" value="NZ_JBHULH010000004.1"/>
</dbReference>
<dbReference type="EMBL" id="JBHULH010000004">
    <property type="protein sequence ID" value="MFD2567778.1"/>
    <property type="molecule type" value="Genomic_DNA"/>
</dbReference>
<dbReference type="Pfam" id="PF02585">
    <property type="entry name" value="PIG-L"/>
    <property type="match status" value="1"/>
</dbReference>